<evidence type="ECO:0000313" key="3">
    <source>
        <dbReference type="Proteomes" id="UP000031671"/>
    </source>
</evidence>
<evidence type="ECO:0000259" key="1">
    <source>
        <dbReference type="Pfam" id="PF00535"/>
    </source>
</evidence>
<dbReference type="PANTHER" id="PTHR22916">
    <property type="entry name" value="GLYCOSYLTRANSFERASE"/>
    <property type="match status" value="1"/>
</dbReference>
<dbReference type="Proteomes" id="UP000031671">
    <property type="component" value="Unassembled WGS sequence"/>
</dbReference>
<comment type="caution">
    <text evidence="2">The sequence shown here is derived from an EMBL/GenBank/DDBJ whole genome shotgun (WGS) entry which is preliminary data.</text>
</comment>
<dbReference type="RefSeq" id="WP_261835856.1">
    <property type="nucleotide sequence ID" value="NZ_AP024882.1"/>
</dbReference>
<evidence type="ECO:0000313" key="2">
    <source>
        <dbReference type="EMBL" id="GAM56913.1"/>
    </source>
</evidence>
<keyword evidence="3" id="KW-1185">Reference proteome</keyword>
<keyword evidence="2" id="KW-0808">Transferase</keyword>
<gene>
    <name evidence="2" type="ORF">JCM19231_2061</name>
</gene>
<dbReference type="Gene3D" id="3.90.550.10">
    <property type="entry name" value="Spore Coat Polysaccharide Biosynthesis Protein SpsA, Chain A"/>
    <property type="match status" value="1"/>
</dbReference>
<organism evidence="2 3">
    <name type="scientific">Vibrio ishigakensis</name>
    <dbReference type="NCBI Taxonomy" id="1481914"/>
    <lineage>
        <taxon>Bacteria</taxon>
        <taxon>Pseudomonadati</taxon>
        <taxon>Pseudomonadota</taxon>
        <taxon>Gammaproteobacteria</taxon>
        <taxon>Vibrionales</taxon>
        <taxon>Vibrionaceae</taxon>
        <taxon>Vibrio</taxon>
    </lineage>
</organism>
<reference evidence="2 3" key="1">
    <citation type="submission" date="2015-01" db="EMBL/GenBank/DDBJ databases">
        <title>Vibrio sp. C1 JCM 19231 whole genome shotgun sequence.</title>
        <authorList>
            <person name="Sawabe T."/>
            <person name="Meirelles P."/>
            <person name="Feng G."/>
            <person name="Sayaka M."/>
            <person name="Hattori M."/>
            <person name="Ohkuma M."/>
        </authorList>
    </citation>
    <scope>NUCLEOTIDE SEQUENCE [LARGE SCALE GENOMIC DNA]</scope>
    <source>
        <strain evidence="3">JCM 19231</strain>
    </source>
</reference>
<sequence length="251" mass="29271">MQQPLISIVMPSYNAANTIVEAIESVQRQSYSNWELLIVDDNSNDNTQELVSRYAQKDKRIRFYQLTNNSGGPAIPRNKGLEKSKGEIICFLDADDVWYPAKLEIQISHMIKNEVLFSYSAYDIRKLGSYTTKLYKPDSNTNFEGLLRKNIVGCLTSAVHRSLLKENRFKNIGHEDHEFWLRLTRLNGVQAHCCSSKPLAEYRQAETSRSSNKLKMAFAQWHIFCNELGLRADRALFYYLRFVFNYIWKYK</sequence>
<protein>
    <submittedName>
        <fullName evidence="2">Glycosyl transferase</fullName>
    </submittedName>
</protein>
<feature type="domain" description="Glycosyltransferase 2-like" evidence="1">
    <location>
        <begin position="7"/>
        <end position="145"/>
    </location>
</feature>
<name>A0A0B8P0U3_9VIBR</name>
<dbReference type="InterPro" id="IPR001173">
    <property type="entry name" value="Glyco_trans_2-like"/>
</dbReference>
<proteinExistence type="predicted"/>
<dbReference type="GO" id="GO:0016758">
    <property type="term" value="F:hexosyltransferase activity"/>
    <property type="evidence" value="ECO:0007669"/>
    <property type="project" value="UniProtKB-ARBA"/>
</dbReference>
<dbReference type="Pfam" id="PF00535">
    <property type="entry name" value="Glycos_transf_2"/>
    <property type="match status" value="1"/>
</dbReference>
<dbReference type="EMBL" id="BBRZ01000039">
    <property type="protein sequence ID" value="GAM56913.1"/>
    <property type="molecule type" value="Genomic_DNA"/>
</dbReference>
<reference evidence="2 3" key="2">
    <citation type="submission" date="2015-01" db="EMBL/GenBank/DDBJ databases">
        <authorList>
            <consortium name="NBRP consortium"/>
            <person name="Sawabe T."/>
            <person name="Meirelles P."/>
            <person name="Feng G."/>
            <person name="Sayaka M."/>
            <person name="Hattori M."/>
            <person name="Ohkuma M."/>
        </authorList>
    </citation>
    <scope>NUCLEOTIDE SEQUENCE [LARGE SCALE GENOMIC DNA]</scope>
    <source>
        <strain evidence="3">JCM 19231</strain>
    </source>
</reference>
<dbReference type="InterPro" id="IPR029044">
    <property type="entry name" value="Nucleotide-diphossugar_trans"/>
</dbReference>
<dbReference type="AlphaFoldDB" id="A0A0B8P0U3"/>
<dbReference type="PANTHER" id="PTHR22916:SF3">
    <property type="entry name" value="UDP-GLCNAC:BETAGAL BETA-1,3-N-ACETYLGLUCOSAMINYLTRANSFERASE-LIKE PROTEIN 1"/>
    <property type="match status" value="1"/>
</dbReference>
<accession>A0A0B8P0U3</accession>
<dbReference type="SUPFAM" id="SSF53448">
    <property type="entry name" value="Nucleotide-diphospho-sugar transferases"/>
    <property type="match status" value="1"/>
</dbReference>